<dbReference type="SUPFAM" id="SSF48264">
    <property type="entry name" value="Cytochrome P450"/>
    <property type="match status" value="1"/>
</dbReference>
<keyword evidence="4 5" id="KW-0408">Iron</keyword>
<dbReference type="Gene3D" id="1.10.630.10">
    <property type="entry name" value="Cytochrome P450"/>
    <property type="match status" value="1"/>
</dbReference>
<accession>A0A139A367</accession>
<organism evidence="7 8">
    <name type="scientific">Gonapodya prolifera (strain JEL478)</name>
    <name type="common">Monoblepharis prolifera</name>
    <dbReference type="NCBI Taxonomy" id="1344416"/>
    <lineage>
        <taxon>Eukaryota</taxon>
        <taxon>Fungi</taxon>
        <taxon>Fungi incertae sedis</taxon>
        <taxon>Chytridiomycota</taxon>
        <taxon>Chytridiomycota incertae sedis</taxon>
        <taxon>Monoblepharidomycetes</taxon>
        <taxon>Monoblepharidales</taxon>
        <taxon>Gonapodyaceae</taxon>
        <taxon>Gonapodya</taxon>
    </lineage>
</organism>
<evidence type="ECO:0000256" key="5">
    <source>
        <dbReference type="PIRSR" id="PIRSR602401-1"/>
    </source>
</evidence>
<comment type="cofactor">
    <cofactor evidence="1 5">
        <name>heme</name>
        <dbReference type="ChEBI" id="CHEBI:30413"/>
    </cofactor>
</comment>
<evidence type="ECO:0000256" key="4">
    <source>
        <dbReference type="ARBA" id="ARBA00023004"/>
    </source>
</evidence>
<dbReference type="Proteomes" id="UP000070544">
    <property type="component" value="Unassembled WGS sequence"/>
</dbReference>
<keyword evidence="5 6" id="KW-0349">Heme</keyword>
<dbReference type="InterPro" id="IPR017972">
    <property type="entry name" value="Cyt_P450_CS"/>
</dbReference>
<dbReference type="EMBL" id="KQ965804">
    <property type="protein sequence ID" value="KXS11256.1"/>
    <property type="molecule type" value="Genomic_DNA"/>
</dbReference>
<comment type="similarity">
    <text evidence="2 6">Belongs to the cytochrome P450 family.</text>
</comment>
<dbReference type="InterPro" id="IPR001128">
    <property type="entry name" value="Cyt_P450"/>
</dbReference>
<evidence type="ECO:0000313" key="7">
    <source>
        <dbReference type="EMBL" id="KXS11256.1"/>
    </source>
</evidence>
<evidence type="ECO:0000256" key="6">
    <source>
        <dbReference type="RuleBase" id="RU000461"/>
    </source>
</evidence>
<keyword evidence="3 5" id="KW-0479">Metal-binding</keyword>
<feature type="binding site" description="axial binding residue" evidence="5">
    <location>
        <position position="480"/>
    </location>
    <ligand>
        <name>heme</name>
        <dbReference type="ChEBI" id="CHEBI:30413"/>
    </ligand>
    <ligandPart>
        <name>Fe</name>
        <dbReference type="ChEBI" id="CHEBI:18248"/>
    </ligandPart>
</feature>
<evidence type="ECO:0000256" key="1">
    <source>
        <dbReference type="ARBA" id="ARBA00001971"/>
    </source>
</evidence>
<dbReference type="OrthoDB" id="1470350at2759"/>
<name>A0A139A367_GONPJ</name>
<sequence>MLALLLDSLTPWNVLAALLVLVITRRALSVHERLFVSPLRHIPCSSWSLAFPEITMLITLRGKNAFRSLRLHHELGSVVRVGAEVVSIVDPQIVHQLIRVEDIPKNDAIYKRLRLFDGEAENLLQATDRVYHKQARRMVSPAFSIKYLNNLEPFMCEIWQAFEKMAKREAARSEDGKARLDATQFFHNIAMDAIGTTAFGKSFGMVETGANQLLQAINNLLVFSQVKMIFPLLSRINWKYLPIRASMELVSHTRASMLHEREAMNQRGDKRQDILQMLLDHVDTTGHRLSPAEVTNNANLFILAGSETSANTMTWLLYYVFKHPSVKEKLVAEIDAAFPSGLDHTVDLRTLKTLRYLDAVIKETMRIRNVVTGLARMLDQPTAVTATSPTGVKTQHMLPAGTKIIIPLYAVHNSKQIWLRADEFLPERWLSDSAALESTEYEAWGIGGSDNVDNDFAEYGKPRLVNKDAYWPFSTGSRDCIGRNFALNEIRTMIGHLFRRFDVEPAYDPAEVVEGAAVLTLRFDRKGGLPITLKPRTS</sequence>
<dbReference type="STRING" id="1344416.A0A139A367"/>
<dbReference type="Pfam" id="PF00067">
    <property type="entry name" value="p450"/>
    <property type="match status" value="1"/>
</dbReference>
<dbReference type="PRINTS" id="PR00463">
    <property type="entry name" value="EP450I"/>
</dbReference>
<dbReference type="AlphaFoldDB" id="A0A139A367"/>
<keyword evidence="8" id="KW-1185">Reference proteome</keyword>
<dbReference type="PROSITE" id="PS00086">
    <property type="entry name" value="CYTOCHROME_P450"/>
    <property type="match status" value="1"/>
</dbReference>
<dbReference type="PRINTS" id="PR00385">
    <property type="entry name" value="P450"/>
</dbReference>
<reference evidence="7 8" key="1">
    <citation type="journal article" date="2015" name="Genome Biol. Evol.">
        <title>Phylogenomic analyses indicate that early fungi evolved digesting cell walls of algal ancestors of land plants.</title>
        <authorList>
            <person name="Chang Y."/>
            <person name="Wang S."/>
            <person name="Sekimoto S."/>
            <person name="Aerts A.L."/>
            <person name="Choi C."/>
            <person name="Clum A."/>
            <person name="LaButti K.M."/>
            <person name="Lindquist E.A."/>
            <person name="Yee Ngan C."/>
            <person name="Ohm R.A."/>
            <person name="Salamov A.A."/>
            <person name="Grigoriev I.V."/>
            <person name="Spatafora J.W."/>
            <person name="Berbee M.L."/>
        </authorList>
    </citation>
    <scope>NUCLEOTIDE SEQUENCE [LARGE SCALE GENOMIC DNA]</scope>
    <source>
        <strain evidence="7 8">JEL478</strain>
    </source>
</reference>
<keyword evidence="6" id="KW-0560">Oxidoreductase</keyword>
<keyword evidence="6" id="KW-0503">Monooxygenase</keyword>
<dbReference type="GO" id="GO:0016705">
    <property type="term" value="F:oxidoreductase activity, acting on paired donors, with incorporation or reduction of molecular oxygen"/>
    <property type="evidence" value="ECO:0007669"/>
    <property type="project" value="InterPro"/>
</dbReference>
<evidence type="ECO:0000256" key="3">
    <source>
        <dbReference type="ARBA" id="ARBA00022723"/>
    </source>
</evidence>
<dbReference type="InterPro" id="IPR002401">
    <property type="entry name" value="Cyt_P450_E_grp-I"/>
</dbReference>
<dbReference type="PANTHER" id="PTHR24305">
    <property type="entry name" value="CYTOCHROME P450"/>
    <property type="match status" value="1"/>
</dbReference>
<evidence type="ECO:0000256" key="2">
    <source>
        <dbReference type="ARBA" id="ARBA00010617"/>
    </source>
</evidence>
<dbReference type="GO" id="GO:0004497">
    <property type="term" value="F:monooxygenase activity"/>
    <property type="evidence" value="ECO:0007669"/>
    <property type="project" value="UniProtKB-KW"/>
</dbReference>
<dbReference type="InterPro" id="IPR050121">
    <property type="entry name" value="Cytochrome_P450_monoxygenase"/>
</dbReference>
<gene>
    <name evidence="7" type="ORF">M427DRAFT_60826</name>
</gene>
<dbReference type="GO" id="GO:0005506">
    <property type="term" value="F:iron ion binding"/>
    <property type="evidence" value="ECO:0007669"/>
    <property type="project" value="InterPro"/>
</dbReference>
<dbReference type="InterPro" id="IPR036396">
    <property type="entry name" value="Cyt_P450_sf"/>
</dbReference>
<proteinExistence type="inferred from homology"/>
<protein>
    <submittedName>
        <fullName evidence="7">Cytochrome P450</fullName>
    </submittedName>
</protein>
<dbReference type="GO" id="GO:0020037">
    <property type="term" value="F:heme binding"/>
    <property type="evidence" value="ECO:0007669"/>
    <property type="project" value="InterPro"/>
</dbReference>
<evidence type="ECO:0000313" key="8">
    <source>
        <dbReference type="Proteomes" id="UP000070544"/>
    </source>
</evidence>
<dbReference type="PANTHER" id="PTHR24305:SF166">
    <property type="entry name" value="CYTOCHROME P450 12A4, MITOCHONDRIAL-RELATED"/>
    <property type="match status" value="1"/>
</dbReference>